<protein>
    <submittedName>
        <fullName evidence="2">Uncharacterized protein</fullName>
    </submittedName>
</protein>
<dbReference type="RefSeq" id="WP_073235277.1">
    <property type="nucleotide sequence ID" value="NZ_FQUY01000002.1"/>
</dbReference>
<dbReference type="SUPFAM" id="SSF52540">
    <property type="entry name" value="P-loop containing nucleoside triphosphate hydrolases"/>
    <property type="match status" value="1"/>
</dbReference>
<keyword evidence="1" id="KW-0175">Coiled coil</keyword>
<accession>A0A1M4TYU0</accession>
<dbReference type="Proteomes" id="UP000184148">
    <property type="component" value="Unassembled WGS sequence"/>
</dbReference>
<name>A0A1M4TYU0_9FIRM</name>
<organism evidence="2 3">
    <name type="scientific">Desulforamulus putei DSM 12395</name>
    <dbReference type="NCBI Taxonomy" id="1121429"/>
    <lineage>
        <taxon>Bacteria</taxon>
        <taxon>Bacillati</taxon>
        <taxon>Bacillota</taxon>
        <taxon>Clostridia</taxon>
        <taxon>Eubacteriales</taxon>
        <taxon>Peptococcaceae</taxon>
        <taxon>Desulforamulus</taxon>
    </lineage>
</organism>
<dbReference type="InterPro" id="IPR027417">
    <property type="entry name" value="P-loop_NTPase"/>
</dbReference>
<evidence type="ECO:0000256" key="1">
    <source>
        <dbReference type="SAM" id="Coils"/>
    </source>
</evidence>
<sequence length="1115" mass="123338">MSLSGNFLSNYIRSGGAAARSVHIERDNGAVNLLQNYQLGPAGQQVLGRLAAALQGEKINAWSLTGPYGMGKSALLSLLLALCGPAASEPGRVAWQRLRASHPSLADQLRCGLQNVCGDAGLYTIAITAGYEPVSAALQRGLPQTSRVKQNAAAPSALLDGYRQLQQRAGRPILLVLDEFGKNLEYLSYHPDRGDLFILQQLAETPGIFIMVCLHQAFEEYAAALSPAQRREWAKIQGRFEDISFVENNDHLLLLMRRALQKELPPDLADRVRQWAQQAAGQARRFAPHLPALQDQDTLEQLYPLQPVTALALAELCRRLAQYNRTLFSFLNSGHHLALPALLNRTPLSDSGPLPAVGLDALYDYFINSATLPSLDRPEAQRWLEIQDMINNAGDLPPLEQALLKSIGLLNLLGKGAVCPASAEVLNSLLELSGQATPAQVQKALHMLVAAGKLLYRTYAAEYRLWEGSDIDITDALRRQKERLALKPLEQILQQHLPLSPLVAARHALEKGTVRCFERRWLEEAAVHEEPVPADGCDGLLLYCYGLATAPPMLPARCRDGRPLLVAYAPVKNAIKEKALEISALQTLLTEREELAHDAVARREIKYRLQVAETAFRTLVTKAYAPGSPHVQWLSEGRPVTLNSSRELGRELSRLCDKVYNSCPHIRNEMINYNKLSSAAARARRELLEAMVEKAELENLGMKGFGPEVALYRSLLFSTGLHVPPLGSGGWQLTLPGSDPSLYPLWQEIEHMLSGDPQGISASAVLERLQQPPFGLRQGPAVVFLCHYILVKADEIVVFRENNYMPYLSGATLSLLSKRPELFILKKIAVSELQRSIFTAYRNILRQASITGAQKLRNQSLLTVVTPLMKFAQGLSAYARQTRQVSPAARRVLLALQNAADPLELLFHELPAALQIDWQDDYEQAVEELQQRLLAALQELARADDILQQKVQDILLQTWPAKNLGQLCAIMKEKVIGLVDICRDPELKPLLAALLRPAEDPEKWARGIAGSVLKKPLDSWQDQDLLLFAEMLPHLATRMEQLKLLRAADRPQHCGQVLLSISTPSGMRRQLISAASQRDGEVQRRVAEIMALPPEKARAVLLALAEQILPVESGD</sequence>
<dbReference type="STRING" id="1121429.SAMN02745133_00518"/>
<proteinExistence type="predicted"/>
<dbReference type="AlphaFoldDB" id="A0A1M4TYU0"/>
<evidence type="ECO:0000313" key="3">
    <source>
        <dbReference type="Proteomes" id="UP000184148"/>
    </source>
</evidence>
<dbReference type="EMBL" id="FQUY01000002">
    <property type="protein sequence ID" value="SHE49682.1"/>
    <property type="molecule type" value="Genomic_DNA"/>
</dbReference>
<feature type="coiled-coil region" evidence="1">
    <location>
        <begin position="919"/>
        <end position="946"/>
    </location>
</feature>
<gene>
    <name evidence="2" type="ORF">SAMN02745133_00518</name>
</gene>
<evidence type="ECO:0000313" key="2">
    <source>
        <dbReference type="EMBL" id="SHE49682.1"/>
    </source>
</evidence>
<reference evidence="3" key="1">
    <citation type="submission" date="2016-11" db="EMBL/GenBank/DDBJ databases">
        <authorList>
            <person name="Varghese N."/>
            <person name="Submissions S."/>
        </authorList>
    </citation>
    <scope>NUCLEOTIDE SEQUENCE [LARGE SCALE GENOMIC DNA]</scope>
    <source>
        <strain evidence="3">DSM 12395</strain>
    </source>
</reference>
<dbReference type="OrthoDB" id="856045at2"/>
<feature type="coiled-coil region" evidence="1">
    <location>
        <begin position="673"/>
        <end position="700"/>
    </location>
</feature>
<keyword evidence="3" id="KW-1185">Reference proteome</keyword>